<keyword evidence="5" id="KW-0816">Tricarboxylic acid cycle</keyword>
<evidence type="ECO:0000256" key="4">
    <source>
        <dbReference type="ARBA" id="ARBA00013013"/>
    </source>
</evidence>
<keyword evidence="6" id="KW-0479">Metal-binding</keyword>
<dbReference type="GO" id="GO:0006102">
    <property type="term" value="P:isocitrate metabolic process"/>
    <property type="evidence" value="ECO:0007669"/>
    <property type="project" value="InterPro"/>
</dbReference>
<dbReference type="Proteomes" id="UP000008022">
    <property type="component" value="Unassembled WGS sequence"/>
</dbReference>
<keyword evidence="13" id="KW-1185">Reference proteome</keyword>
<dbReference type="NCBIfam" id="NF006156">
    <property type="entry name" value="PRK08299.1"/>
    <property type="match status" value="1"/>
</dbReference>
<comment type="similarity">
    <text evidence="3">Belongs to the isocitrate and isopropylmalate dehydrogenases family.</text>
</comment>
<evidence type="ECO:0000256" key="7">
    <source>
        <dbReference type="ARBA" id="ARBA00022842"/>
    </source>
</evidence>
<dbReference type="Gene3D" id="3.40.718.10">
    <property type="entry name" value="Isopropylmalate Dehydrogenase"/>
    <property type="match status" value="1"/>
</dbReference>
<dbReference type="EC" id="1.1.1.42" evidence="4"/>
<dbReference type="PROSITE" id="PS00470">
    <property type="entry name" value="IDH_IMDH"/>
    <property type="match status" value="1"/>
</dbReference>
<evidence type="ECO:0000256" key="9">
    <source>
        <dbReference type="ARBA" id="ARBA00023002"/>
    </source>
</evidence>
<keyword evidence="10" id="KW-0464">Manganese</keyword>
<dbReference type="GO" id="GO:0006739">
    <property type="term" value="P:NADP+ metabolic process"/>
    <property type="evidence" value="ECO:0007669"/>
    <property type="project" value="TreeGrafter"/>
</dbReference>
<sequence length="604" mass="67383">MACGPGGNLFGRVLGYVLNEILVQVLANNRTFQRFAVRTNKSLENLSSKAKEVREELSEQWRNSRGNDDHFRHRYAPFLSVPDFPYRGAAASSLFPPPSLPRAPTPPPPPLSCVVRVPHTRHGRTSSAPRLFDLVGGCAGAGLGGMRHLLLLRCGMAPLYGSSSSAAATKALLLNPAAAHAFVPSSPGPRALRRGGASLRCYAAAAAAVAEQHRIKVHNPIVEMDGDEMTRVIWKMIKDKLIFPYLELDVKYFDLGLLNRDATDDKVTVENETRVKEFKLKSMWRSPNGTIRNILNGTVFREPILCKNVPRILSGWKKPICIGRHAFGDQYRATDTIINGPGKLKMVFVPDGAEPVELNVYDFKGPGVALSMYNVDESIRAFAESSMAMALSKKWPLYLSTKNTILKKYDGRFKDIFQEVYEEKWKEKFEENSIWYEHRLIDDMVAYAVKSEGGYVWACKNYDGDVQSDFLAQGFGSLGLMSSVLLSSDGKTLEAEAAHGTVTRHFRLHQKGQETSTNSIASIFAWTRGLEHRAKLDKNDRLLDFTKKLESTCIETVESGKMTKDLALLIHGPKVTREFYLNTEEFIDAVAQQLREKIQIPAVV</sequence>
<dbReference type="OMA" id="EYPVYNF"/>
<dbReference type="SMART" id="SM01329">
    <property type="entry name" value="Iso_dh"/>
    <property type="match status" value="1"/>
</dbReference>
<dbReference type="Pfam" id="PF00180">
    <property type="entry name" value="Iso_dh"/>
    <property type="match status" value="1"/>
</dbReference>
<evidence type="ECO:0000313" key="12">
    <source>
        <dbReference type="EnsemblPlants" id="ORUFI04G19660.1"/>
    </source>
</evidence>
<dbReference type="PANTHER" id="PTHR11822">
    <property type="entry name" value="NADP-SPECIFIC ISOCITRATE DEHYDROGENASE"/>
    <property type="match status" value="1"/>
</dbReference>
<keyword evidence="7" id="KW-0460">Magnesium</keyword>
<evidence type="ECO:0000256" key="5">
    <source>
        <dbReference type="ARBA" id="ARBA00022532"/>
    </source>
</evidence>
<dbReference type="EnsemblPlants" id="ORUFI04G19660.1">
    <property type="protein sequence ID" value="ORUFI04G19660.1"/>
    <property type="gene ID" value="ORUFI04G19660"/>
</dbReference>
<comment type="cofactor">
    <cofactor evidence="2">
        <name>Mg(2+)</name>
        <dbReference type="ChEBI" id="CHEBI:18420"/>
    </cofactor>
</comment>
<proteinExistence type="inferred from homology"/>
<reference evidence="12" key="2">
    <citation type="submission" date="2015-06" db="UniProtKB">
        <authorList>
            <consortium name="EnsemblPlants"/>
        </authorList>
    </citation>
    <scope>IDENTIFICATION</scope>
</reference>
<dbReference type="GO" id="GO:0051287">
    <property type="term" value="F:NAD binding"/>
    <property type="evidence" value="ECO:0007669"/>
    <property type="project" value="InterPro"/>
</dbReference>
<dbReference type="GO" id="GO:0005739">
    <property type="term" value="C:mitochondrion"/>
    <property type="evidence" value="ECO:0007669"/>
    <property type="project" value="TreeGrafter"/>
</dbReference>
<dbReference type="SUPFAM" id="SSF53659">
    <property type="entry name" value="Isocitrate/Isopropylmalate dehydrogenase-like"/>
    <property type="match status" value="1"/>
</dbReference>
<dbReference type="eggNOG" id="KOG1526">
    <property type="taxonomic scope" value="Eukaryota"/>
</dbReference>
<evidence type="ECO:0000256" key="6">
    <source>
        <dbReference type="ARBA" id="ARBA00022723"/>
    </source>
</evidence>
<feature type="domain" description="Isopropylmalate dehydrogenase-like" evidence="11">
    <location>
        <begin position="220"/>
        <end position="590"/>
    </location>
</feature>
<reference evidence="13" key="1">
    <citation type="submission" date="2013-06" db="EMBL/GenBank/DDBJ databases">
        <authorList>
            <person name="Zhao Q."/>
        </authorList>
    </citation>
    <scope>NUCLEOTIDE SEQUENCE</scope>
    <source>
        <strain evidence="13">cv. W1943</strain>
    </source>
</reference>
<evidence type="ECO:0000313" key="13">
    <source>
        <dbReference type="Proteomes" id="UP000008022"/>
    </source>
</evidence>
<dbReference type="Gramene" id="ORUFI04G19660.1">
    <property type="protein sequence ID" value="ORUFI04G19660.1"/>
    <property type="gene ID" value="ORUFI04G19660"/>
</dbReference>
<organism evidence="12 13">
    <name type="scientific">Oryza rufipogon</name>
    <name type="common">Brownbeard rice</name>
    <name type="synonym">Asian wild rice</name>
    <dbReference type="NCBI Taxonomy" id="4529"/>
    <lineage>
        <taxon>Eukaryota</taxon>
        <taxon>Viridiplantae</taxon>
        <taxon>Streptophyta</taxon>
        <taxon>Embryophyta</taxon>
        <taxon>Tracheophyta</taxon>
        <taxon>Spermatophyta</taxon>
        <taxon>Magnoliopsida</taxon>
        <taxon>Liliopsida</taxon>
        <taxon>Poales</taxon>
        <taxon>Poaceae</taxon>
        <taxon>BOP clade</taxon>
        <taxon>Oryzoideae</taxon>
        <taxon>Oryzeae</taxon>
        <taxon>Oryzinae</taxon>
        <taxon>Oryza</taxon>
    </lineage>
</organism>
<dbReference type="NCBIfam" id="TIGR00127">
    <property type="entry name" value="nadp_idh_euk"/>
    <property type="match status" value="1"/>
</dbReference>
<dbReference type="GO" id="GO:0006099">
    <property type="term" value="P:tricarboxylic acid cycle"/>
    <property type="evidence" value="ECO:0007669"/>
    <property type="project" value="UniProtKB-KW"/>
</dbReference>
<keyword evidence="9" id="KW-0560">Oxidoreductase</keyword>
<evidence type="ECO:0000256" key="3">
    <source>
        <dbReference type="ARBA" id="ARBA00007769"/>
    </source>
</evidence>
<dbReference type="GO" id="GO:0000287">
    <property type="term" value="F:magnesium ion binding"/>
    <property type="evidence" value="ECO:0007669"/>
    <property type="project" value="InterPro"/>
</dbReference>
<accession>A0A0E0PBD5</accession>
<evidence type="ECO:0000259" key="11">
    <source>
        <dbReference type="SMART" id="SM01329"/>
    </source>
</evidence>
<dbReference type="GO" id="GO:0004450">
    <property type="term" value="F:isocitrate dehydrogenase (NADP+) activity"/>
    <property type="evidence" value="ECO:0007669"/>
    <property type="project" value="UniProtKB-EC"/>
</dbReference>
<comment type="cofactor">
    <cofactor evidence="1">
        <name>Mn(2+)</name>
        <dbReference type="ChEBI" id="CHEBI:29035"/>
    </cofactor>
</comment>
<name>A0A0E0PBD5_ORYRU</name>
<evidence type="ECO:0000256" key="10">
    <source>
        <dbReference type="ARBA" id="ARBA00023211"/>
    </source>
</evidence>
<dbReference type="STRING" id="4529.A0A0E0PBD5"/>
<evidence type="ECO:0000256" key="1">
    <source>
        <dbReference type="ARBA" id="ARBA00001936"/>
    </source>
</evidence>
<dbReference type="AlphaFoldDB" id="A0A0E0PBD5"/>
<dbReference type="InterPro" id="IPR004790">
    <property type="entry name" value="Isocitrate_DH_NADP"/>
</dbReference>
<evidence type="ECO:0000256" key="2">
    <source>
        <dbReference type="ARBA" id="ARBA00001946"/>
    </source>
</evidence>
<dbReference type="InterPro" id="IPR024084">
    <property type="entry name" value="IsoPropMal-DH-like_dom"/>
</dbReference>
<keyword evidence="8" id="KW-0521">NADP</keyword>
<protein>
    <recommendedName>
        <fullName evidence="4">isocitrate dehydrogenase (NADP(+))</fullName>
        <ecNumber evidence="4">1.1.1.42</ecNumber>
    </recommendedName>
</protein>
<evidence type="ECO:0000256" key="8">
    <source>
        <dbReference type="ARBA" id="ARBA00022857"/>
    </source>
</evidence>
<dbReference type="InterPro" id="IPR019818">
    <property type="entry name" value="IsoCit/isopropylmalate_DH_CS"/>
</dbReference>
<dbReference type="PANTHER" id="PTHR11822:SF5">
    <property type="entry name" value="ISOCITRATE DEHYDROGENASE [NADP], CHLOROPLASTIC_MITOCHONDRIAL"/>
    <property type="match status" value="1"/>
</dbReference>